<sequence length="201" mass="22742">MLQKSDSRRHLPICILLLMVWTWAAIAPLSRQDWLLENLLVFAIAAVLLGTYPRFRFSTPSYWLFAVFLTLHLYGSHYTYSETPFGYWLQEVTGASRNHFDRIVHFAFGLLLVYPLRELLERLARPSGGWLELCALTWVMALSSLYEQIEMLTAMIVAPELGAAYLGTQGDPWDAQKDAGLAILGALIALAIIRLAKARRA</sequence>
<feature type="transmembrane region" description="Helical" evidence="1">
    <location>
        <begin position="62"/>
        <end position="80"/>
    </location>
</feature>
<keyword evidence="3" id="KW-1185">Reference proteome</keyword>
<dbReference type="PIRSF" id="PIRSF020606">
    <property type="entry name" value="UCP020606"/>
    <property type="match status" value="1"/>
</dbReference>
<dbReference type="AlphaFoldDB" id="A0A024HDD8"/>
<evidence type="ECO:0000256" key="1">
    <source>
        <dbReference type="SAM" id="Phobius"/>
    </source>
</evidence>
<protein>
    <recommendedName>
        <fullName evidence="4">DUF2238 domain-containing protein</fullName>
    </recommendedName>
</protein>
<dbReference type="RefSeq" id="WP_043249743.1">
    <property type="nucleotide sequence ID" value="NZ_HG322950.1"/>
</dbReference>
<dbReference type="InterPro" id="IPR058534">
    <property type="entry name" value="YjdF"/>
</dbReference>
<dbReference type="InterPro" id="IPR014509">
    <property type="entry name" value="YjdF-like"/>
</dbReference>
<evidence type="ECO:0008006" key="4">
    <source>
        <dbReference type="Google" id="ProtNLM"/>
    </source>
</evidence>
<accession>A0A024HDD8</accession>
<dbReference type="EMBL" id="HG322950">
    <property type="protein sequence ID" value="CDF82493.1"/>
    <property type="molecule type" value="Genomic_DNA"/>
</dbReference>
<reference evidence="2 3" key="2">
    <citation type="submission" date="2014-05" db="EMBL/GenBank/DDBJ databases">
        <title>Genome sequence of the 3-chlorobenzoate degrading bacterium Pseudomonas knackmussii B13 shows multiple evidence for horizontal gene transfer.</title>
        <authorList>
            <person name="Miyazaki R."/>
            <person name="Bertelli C."/>
            <person name="Falquet L."/>
            <person name="Robinson-Rechavi M."/>
            <person name="Gharib W."/>
            <person name="Roy S."/>
            <person name="Van der Meer J.R."/>
        </authorList>
    </citation>
    <scope>NUCLEOTIDE SEQUENCE [LARGE SCALE GENOMIC DNA]</scope>
    <source>
        <strain evidence="2 3">B13</strain>
    </source>
</reference>
<keyword evidence="1" id="KW-0812">Transmembrane</keyword>
<dbReference type="HOGENOM" id="CLU_087528_2_0_6"/>
<dbReference type="Proteomes" id="UP000025241">
    <property type="component" value="Chromosome I"/>
</dbReference>
<gene>
    <name evidence="2" type="ORF">PKB_1128</name>
</gene>
<keyword evidence="1" id="KW-0472">Membrane</keyword>
<feature type="transmembrane region" description="Helical" evidence="1">
    <location>
        <begin position="35"/>
        <end position="55"/>
    </location>
</feature>
<proteinExistence type="predicted"/>
<reference evidence="2 3" key="1">
    <citation type="submission" date="2013-03" db="EMBL/GenBank/DDBJ databases">
        <authorList>
            <person name="Linke B."/>
        </authorList>
    </citation>
    <scope>NUCLEOTIDE SEQUENCE [LARGE SCALE GENOMIC DNA]</scope>
    <source>
        <strain evidence="2 3">B13</strain>
    </source>
</reference>
<dbReference type="Pfam" id="PF09997">
    <property type="entry name" value="DUF2238"/>
    <property type="match status" value="1"/>
</dbReference>
<dbReference type="KEGG" id="pkc:PKB_1128"/>
<name>A0A024HDD8_PSEKB</name>
<keyword evidence="1" id="KW-1133">Transmembrane helix</keyword>
<feature type="transmembrane region" description="Helical" evidence="1">
    <location>
        <begin position="12"/>
        <end position="29"/>
    </location>
</feature>
<dbReference type="PATRIC" id="fig|1301098.3.peg.1141"/>
<feature type="transmembrane region" description="Helical" evidence="1">
    <location>
        <begin position="179"/>
        <end position="196"/>
    </location>
</feature>
<organism evidence="2 3">
    <name type="scientific">Pseudomonas knackmussii (strain DSM 6978 / CCUG 54928 / LMG 23759 / B13)</name>
    <dbReference type="NCBI Taxonomy" id="1301098"/>
    <lineage>
        <taxon>Bacteria</taxon>
        <taxon>Pseudomonadati</taxon>
        <taxon>Pseudomonadota</taxon>
        <taxon>Gammaproteobacteria</taxon>
        <taxon>Pseudomonadales</taxon>
        <taxon>Pseudomonadaceae</taxon>
        <taxon>Pseudomonas</taxon>
    </lineage>
</organism>
<evidence type="ECO:0000313" key="3">
    <source>
        <dbReference type="Proteomes" id="UP000025241"/>
    </source>
</evidence>
<evidence type="ECO:0000313" key="2">
    <source>
        <dbReference type="EMBL" id="CDF82493.1"/>
    </source>
</evidence>
<dbReference type="OrthoDB" id="9786473at2"/>
<dbReference type="eggNOG" id="COG3647">
    <property type="taxonomic scope" value="Bacteria"/>
</dbReference>